<dbReference type="OrthoDB" id="9791785at2"/>
<dbReference type="PANTHER" id="PTHR33169">
    <property type="entry name" value="PADR-FAMILY TRANSCRIPTIONAL REGULATOR"/>
    <property type="match status" value="1"/>
</dbReference>
<dbReference type="Proteomes" id="UP000243605">
    <property type="component" value="Unassembled WGS sequence"/>
</dbReference>
<feature type="domain" description="Transcription regulator PadR N-terminal" evidence="1">
    <location>
        <begin position="14"/>
        <end position="83"/>
    </location>
</feature>
<dbReference type="EMBL" id="FOIT01000003">
    <property type="protein sequence ID" value="SEV99326.1"/>
    <property type="molecule type" value="Genomic_DNA"/>
</dbReference>
<dbReference type="RefSeq" id="WP_091474660.1">
    <property type="nucleotide sequence ID" value="NZ_FOIT01000003.1"/>
</dbReference>
<gene>
    <name evidence="2" type="ORF">K8V35_06815</name>
    <name evidence="3" type="ORF">SAMN05192557_1106</name>
</gene>
<dbReference type="InterPro" id="IPR052509">
    <property type="entry name" value="Metal_resp_DNA-bind_regulator"/>
</dbReference>
<evidence type="ECO:0000313" key="4">
    <source>
        <dbReference type="Proteomes" id="UP000243605"/>
    </source>
</evidence>
<dbReference type="InterPro" id="IPR036388">
    <property type="entry name" value="WH-like_DNA-bd_sf"/>
</dbReference>
<keyword evidence="4" id="KW-1185">Reference proteome</keyword>
<sequence length="106" mass="12334">MNVQLKKGSLTMIVLSFIGKEKQYGYQLAQNVSNYIEIAEGTLYPLLRRLVKEKHLKTTLEESTEGPARKYYELTEDGIAYLDELVEEWKVYTKAVETILNETERK</sequence>
<dbReference type="AlphaFoldDB" id="A0A662Z5A4"/>
<reference evidence="3 4" key="1">
    <citation type="submission" date="2016-10" db="EMBL/GenBank/DDBJ databases">
        <authorList>
            <person name="Varghese N."/>
            <person name="Submissions S."/>
        </authorList>
    </citation>
    <scope>NUCLEOTIDE SEQUENCE [LARGE SCALE GENOMIC DNA]</scope>
    <source>
        <strain evidence="3 4">IBRC-M10081</strain>
    </source>
</reference>
<proteinExistence type="predicted"/>
<accession>A0A662Z5A4</accession>
<reference evidence="2" key="3">
    <citation type="submission" date="2021-09" db="EMBL/GenBank/DDBJ databases">
        <authorList>
            <person name="Gilroy R."/>
        </authorList>
    </citation>
    <scope>NUCLEOTIDE SEQUENCE</scope>
    <source>
        <strain evidence="2">6019</strain>
    </source>
</reference>
<evidence type="ECO:0000313" key="2">
    <source>
        <dbReference type="EMBL" id="HJE20046.1"/>
    </source>
</evidence>
<dbReference type="Proteomes" id="UP000763505">
    <property type="component" value="Unassembled WGS sequence"/>
</dbReference>
<evidence type="ECO:0000259" key="1">
    <source>
        <dbReference type="Pfam" id="PF03551"/>
    </source>
</evidence>
<dbReference type="SUPFAM" id="SSF46785">
    <property type="entry name" value="Winged helix' DNA-binding domain"/>
    <property type="match status" value="1"/>
</dbReference>
<reference evidence="2" key="2">
    <citation type="journal article" date="2021" name="PeerJ">
        <title>Extensive microbial diversity within the chicken gut microbiome revealed by metagenomics and culture.</title>
        <authorList>
            <person name="Gilroy R."/>
            <person name="Ravi A."/>
            <person name="Getino M."/>
            <person name="Pursley I."/>
            <person name="Horton D.L."/>
            <person name="Alikhan N.F."/>
            <person name="Baker D."/>
            <person name="Gharbi K."/>
            <person name="Hall N."/>
            <person name="Watson M."/>
            <person name="Adriaenssens E.M."/>
            <person name="Foster-Nyarko E."/>
            <person name="Jarju S."/>
            <person name="Secka A."/>
            <person name="Antonio M."/>
            <person name="Oren A."/>
            <person name="Chaudhuri R.R."/>
            <person name="La Ragione R."/>
            <person name="Hildebrand F."/>
            <person name="Pallen M.J."/>
        </authorList>
    </citation>
    <scope>NUCLEOTIDE SEQUENCE</scope>
    <source>
        <strain evidence="2">6019</strain>
    </source>
</reference>
<dbReference type="Pfam" id="PF03551">
    <property type="entry name" value="PadR"/>
    <property type="match status" value="1"/>
</dbReference>
<dbReference type="EMBL" id="DYYI01000073">
    <property type="protein sequence ID" value="HJE20046.1"/>
    <property type="molecule type" value="Genomic_DNA"/>
</dbReference>
<dbReference type="InterPro" id="IPR036390">
    <property type="entry name" value="WH_DNA-bd_sf"/>
</dbReference>
<name>A0A662Z5A4_9STAP</name>
<dbReference type="PANTHER" id="PTHR33169:SF24">
    <property type="entry name" value="TRANSCRIPTIONAL REGULATOR, PADR FAMILY"/>
    <property type="match status" value="1"/>
</dbReference>
<dbReference type="Gene3D" id="1.10.10.10">
    <property type="entry name" value="Winged helix-like DNA-binding domain superfamily/Winged helix DNA-binding domain"/>
    <property type="match status" value="1"/>
</dbReference>
<protein>
    <submittedName>
        <fullName evidence="2 3">PadR family transcriptional regulator</fullName>
    </submittedName>
</protein>
<organism evidence="3 4">
    <name type="scientific">Aliicoccus persicus</name>
    <dbReference type="NCBI Taxonomy" id="930138"/>
    <lineage>
        <taxon>Bacteria</taxon>
        <taxon>Bacillati</taxon>
        <taxon>Bacillota</taxon>
        <taxon>Bacilli</taxon>
        <taxon>Bacillales</taxon>
        <taxon>Staphylococcaceae</taxon>
        <taxon>Aliicoccus</taxon>
    </lineage>
</organism>
<evidence type="ECO:0000313" key="3">
    <source>
        <dbReference type="EMBL" id="SEV99326.1"/>
    </source>
</evidence>
<dbReference type="InterPro" id="IPR005149">
    <property type="entry name" value="Tscrpt_reg_PadR_N"/>
</dbReference>